<gene>
    <name evidence="2" type="ORF">C7212DRAFT_326214</name>
</gene>
<sequence length="157" mass="16593">MSAWVRYTGASATIRAAVGKGYNWGLKNQTLAAGVIGGVGTVGGAVGGAYLVIRDAKLRGIEQKAEANERDRKVHAHIDARIHKSCASLKSDIDARIDETCASLKSEIDMTKALVLASAVSMMRGFEGDKGALKDFISEVEKVSGCKQVGPCIVEKL</sequence>
<dbReference type="AlphaFoldDB" id="A0A317SL95"/>
<dbReference type="OrthoDB" id="5402692at2759"/>
<comment type="caution">
    <text evidence="2">The sequence shown here is derived from an EMBL/GenBank/DDBJ whole genome shotgun (WGS) entry which is preliminary data.</text>
</comment>
<dbReference type="Proteomes" id="UP000246991">
    <property type="component" value="Unassembled WGS sequence"/>
</dbReference>
<feature type="transmembrane region" description="Helical" evidence="1">
    <location>
        <begin position="31"/>
        <end position="53"/>
    </location>
</feature>
<organism evidence="2 3">
    <name type="scientific">Tuber magnatum</name>
    <name type="common">white Piedmont truffle</name>
    <dbReference type="NCBI Taxonomy" id="42249"/>
    <lineage>
        <taxon>Eukaryota</taxon>
        <taxon>Fungi</taxon>
        <taxon>Dikarya</taxon>
        <taxon>Ascomycota</taxon>
        <taxon>Pezizomycotina</taxon>
        <taxon>Pezizomycetes</taxon>
        <taxon>Pezizales</taxon>
        <taxon>Tuberaceae</taxon>
        <taxon>Tuber</taxon>
    </lineage>
</organism>
<evidence type="ECO:0000313" key="3">
    <source>
        <dbReference type="Proteomes" id="UP000246991"/>
    </source>
</evidence>
<reference evidence="2 3" key="1">
    <citation type="submission" date="2018-03" db="EMBL/GenBank/DDBJ databases">
        <title>Genomes of Pezizomycetes fungi and the evolution of truffles.</title>
        <authorList>
            <person name="Murat C."/>
            <person name="Payen T."/>
            <person name="Noel B."/>
            <person name="Kuo A."/>
            <person name="Martin F.M."/>
        </authorList>
    </citation>
    <scope>NUCLEOTIDE SEQUENCE [LARGE SCALE GENOMIC DNA]</scope>
    <source>
        <strain evidence="2">091103-1</strain>
    </source>
</reference>
<keyword evidence="1" id="KW-0472">Membrane</keyword>
<keyword evidence="1" id="KW-1133">Transmembrane helix</keyword>
<keyword evidence="1" id="KW-0812">Transmembrane</keyword>
<protein>
    <submittedName>
        <fullName evidence="2">Uncharacterized protein</fullName>
    </submittedName>
</protein>
<evidence type="ECO:0000256" key="1">
    <source>
        <dbReference type="SAM" id="Phobius"/>
    </source>
</evidence>
<evidence type="ECO:0000313" key="2">
    <source>
        <dbReference type="EMBL" id="PWW75093.1"/>
    </source>
</evidence>
<proteinExistence type="predicted"/>
<accession>A0A317SL95</accession>
<dbReference type="EMBL" id="PYWC01000052">
    <property type="protein sequence ID" value="PWW75093.1"/>
    <property type="molecule type" value="Genomic_DNA"/>
</dbReference>
<keyword evidence="3" id="KW-1185">Reference proteome</keyword>
<name>A0A317SL95_9PEZI</name>